<evidence type="ECO:0000259" key="11">
    <source>
        <dbReference type="Pfam" id="PF03412"/>
    </source>
</evidence>
<reference evidence="13 14" key="1">
    <citation type="submission" date="2011-02" db="EMBL/GenBank/DDBJ databases">
        <authorList>
            <person name="Weinstock G."/>
            <person name="Sodergren E."/>
            <person name="Clifton S."/>
            <person name="Fulton L."/>
            <person name="Fulton B."/>
            <person name="Courtney L."/>
            <person name="Fronick C."/>
            <person name="Harrison M."/>
            <person name="Strong C."/>
            <person name="Farmer C."/>
            <person name="Delahaunty K."/>
            <person name="Markovic C."/>
            <person name="Hall O."/>
            <person name="Minx P."/>
            <person name="Tomlinson C."/>
            <person name="Mitreva M."/>
            <person name="Hou S."/>
            <person name="Chen J."/>
            <person name="Wollam A."/>
            <person name="Pepin K.H."/>
            <person name="Johnson M."/>
            <person name="Bhonagiri V."/>
            <person name="Zhang X."/>
            <person name="Suruliraj S."/>
            <person name="Warren W."/>
            <person name="Chinwalla A."/>
            <person name="Mardis E.R."/>
            <person name="Wilson R.K."/>
        </authorList>
    </citation>
    <scope>NUCLEOTIDE SEQUENCE [LARGE SCALE GENOMIC DNA]</scope>
    <source>
        <strain evidence="13 14">YIT 11841</strain>
    </source>
</reference>
<keyword evidence="4" id="KW-0874">Quinone</keyword>
<keyword evidence="5 10" id="KW-1133">Transmembrane helix</keyword>
<evidence type="ECO:0000256" key="9">
    <source>
        <dbReference type="ARBA" id="ARBA00023284"/>
    </source>
</evidence>
<evidence type="ECO:0000256" key="3">
    <source>
        <dbReference type="ARBA" id="ARBA00022692"/>
    </source>
</evidence>
<keyword evidence="6" id="KW-0560">Oxidoreductase</keyword>
<dbReference type="CDD" id="cd10546">
    <property type="entry name" value="VKOR"/>
    <property type="match status" value="1"/>
</dbReference>
<dbReference type="STRING" id="762982.HMPREF9442_01047"/>
<evidence type="ECO:0000259" key="12">
    <source>
        <dbReference type="Pfam" id="PF07884"/>
    </source>
</evidence>
<dbReference type="EMBL" id="AFBR01000024">
    <property type="protein sequence ID" value="EGG55653.1"/>
    <property type="molecule type" value="Genomic_DNA"/>
</dbReference>
<dbReference type="Pfam" id="PF07884">
    <property type="entry name" value="VKOR"/>
    <property type="match status" value="1"/>
</dbReference>
<dbReference type="GO" id="GO:0006508">
    <property type="term" value="P:proteolysis"/>
    <property type="evidence" value="ECO:0007669"/>
    <property type="project" value="InterPro"/>
</dbReference>
<dbReference type="GO" id="GO:0016491">
    <property type="term" value="F:oxidoreductase activity"/>
    <property type="evidence" value="ECO:0007669"/>
    <property type="project" value="UniProtKB-KW"/>
</dbReference>
<keyword evidence="3 10" id="KW-0812">Transmembrane</keyword>
<dbReference type="GO" id="GO:0016020">
    <property type="term" value="C:membrane"/>
    <property type="evidence" value="ECO:0007669"/>
    <property type="project" value="UniProtKB-SubCell"/>
</dbReference>
<dbReference type="eggNOG" id="COG4243">
    <property type="taxonomic scope" value="Bacteria"/>
</dbReference>
<protein>
    <submittedName>
        <fullName evidence="13">Conserved domain protein</fullName>
    </submittedName>
</protein>
<dbReference type="RefSeq" id="WP_008625825.1">
    <property type="nucleotide sequence ID" value="NZ_GL883827.1"/>
</dbReference>
<dbReference type="GO" id="GO:0048038">
    <property type="term" value="F:quinone binding"/>
    <property type="evidence" value="ECO:0007669"/>
    <property type="project" value="UniProtKB-KW"/>
</dbReference>
<evidence type="ECO:0000256" key="4">
    <source>
        <dbReference type="ARBA" id="ARBA00022719"/>
    </source>
</evidence>
<gene>
    <name evidence="13" type="ORF">HMPREF9442_01047</name>
</gene>
<dbReference type="Gene3D" id="3.90.70.10">
    <property type="entry name" value="Cysteine proteinases"/>
    <property type="match status" value="1"/>
</dbReference>
<keyword evidence="7 10" id="KW-0472">Membrane</keyword>
<evidence type="ECO:0000256" key="2">
    <source>
        <dbReference type="ARBA" id="ARBA00006214"/>
    </source>
</evidence>
<dbReference type="Proteomes" id="UP000005546">
    <property type="component" value="Unassembled WGS sequence"/>
</dbReference>
<dbReference type="Pfam" id="PF03412">
    <property type="entry name" value="Peptidase_C39"/>
    <property type="match status" value="1"/>
</dbReference>
<evidence type="ECO:0000256" key="8">
    <source>
        <dbReference type="ARBA" id="ARBA00023157"/>
    </source>
</evidence>
<dbReference type="GO" id="GO:0005524">
    <property type="term" value="F:ATP binding"/>
    <property type="evidence" value="ECO:0007669"/>
    <property type="project" value="InterPro"/>
</dbReference>
<sequence length="262" mass="30540">MQIDENKKNIKELHDLCVVQIYNKYTKNHLFAIVYKIEHEKVFWYNPMSHTKEQITEEAFWELFTGCILVCDTHVKQTRPYEEEGYHLKRKEEKYSLLWQYVILVIFPLVLVAFGIKISLMGFSLYPLLLVILFSIGLFVSVLLMFYEIDQFNPSLSKVCQAGRKVSCQAVLNSVGAHFCGVSWSVWGSSYFGGNFIDFGDSTLCGSRLFDRFVVHKSFFYSLSCLFCNLSKICGKAVVSTLFIRSNYFSVNCHIIFYWWIL</sequence>
<feature type="domain" description="Vitamin K epoxide reductase" evidence="12">
    <location>
        <begin position="129"/>
        <end position="197"/>
    </location>
</feature>
<feature type="transmembrane region" description="Helical" evidence="10">
    <location>
        <begin position="98"/>
        <end position="120"/>
    </location>
</feature>
<organism evidence="13 14">
    <name type="scientific">Paraprevotella xylaniphila YIT 11841</name>
    <dbReference type="NCBI Taxonomy" id="762982"/>
    <lineage>
        <taxon>Bacteria</taxon>
        <taxon>Pseudomonadati</taxon>
        <taxon>Bacteroidota</taxon>
        <taxon>Bacteroidia</taxon>
        <taxon>Bacteroidales</taxon>
        <taxon>Prevotellaceae</taxon>
        <taxon>Paraprevotella</taxon>
    </lineage>
</organism>
<accession>F3QS90</accession>
<dbReference type="Gene3D" id="1.20.1440.130">
    <property type="entry name" value="VKOR domain"/>
    <property type="match status" value="1"/>
</dbReference>
<evidence type="ECO:0000313" key="14">
    <source>
        <dbReference type="Proteomes" id="UP000005546"/>
    </source>
</evidence>
<proteinExistence type="inferred from homology"/>
<evidence type="ECO:0000256" key="5">
    <source>
        <dbReference type="ARBA" id="ARBA00022989"/>
    </source>
</evidence>
<evidence type="ECO:0000256" key="7">
    <source>
        <dbReference type="ARBA" id="ARBA00023136"/>
    </source>
</evidence>
<dbReference type="AlphaFoldDB" id="F3QS90"/>
<dbReference type="GO" id="GO:0008233">
    <property type="term" value="F:peptidase activity"/>
    <property type="evidence" value="ECO:0007669"/>
    <property type="project" value="InterPro"/>
</dbReference>
<comment type="subcellular location">
    <subcellularLocation>
        <location evidence="1">Membrane</location>
        <topology evidence="1">Multi-pass membrane protein</topology>
    </subcellularLocation>
</comment>
<keyword evidence="8" id="KW-1015">Disulfide bond</keyword>
<feature type="domain" description="Peptidase C39" evidence="11">
    <location>
        <begin position="5"/>
        <end position="73"/>
    </location>
</feature>
<dbReference type="InterPro" id="IPR038354">
    <property type="entry name" value="VKOR_sf"/>
</dbReference>
<dbReference type="OrthoDB" id="1100563at2"/>
<keyword evidence="9" id="KW-0676">Redox-active center</keyword>
<evidence type="ECO:0000313" key="13">
    <source>
        <dbReference type="EMBL" id="EGG55653.1"/>
    </source>
</evidence>
<comment type="caution">
    <text evidence="13">The sequence shown here is derived from an EMBL/GenBank/DDBJ whole genome shotgun (WGS) entry which is preliminary data.</text>
</comment>
<feature type="transmembrane region" description="Helical" evidence="10">
    <location>
        <begin position="126"/>
        <end position="149"/>
    </location>
</feature>
<comment type="similarity">
    <text evidence="2">Belongs to the VKOR family.</text>
</comment>
<evidence type="ECO:0000256" key="1">
    <source>
        <dbReference type="ARBA" id="ARBA00004141"/>
    </source>
</evidence>
<keyword evidence="14" id="KW-1185">Reference proteome</keyword>
<dbReference type="InterPro" id="IPR005074">
    <property type="entry name" value="Peptidase_C39"/>
</dbReference>
<evidence type="ECO:0000256" key="10">
    <source>
        <dbReference type="SAM" id="Phobius"/>
    </source>
</evidence>
<feature type="transmembrane region" description="Helical" evidence="10">
    <location>
        <begin position="242"/>
        <end position="261"/>
    </location>
</feature>
<dbReference type="HOGENOM" id="CLU_1061093_0_0_10"/>
<name>F3QS90_9BACT</name>
<evidence type="ECO:0000256" key="6">
    <source>
        <dbReference type="ARBA" id="ARBA00023002"/>
    </source>
</evidence>
<dbReference type="InterPro" id="IPR012932">
    <property type="entry name" value="VKOR"/>
</dbReference>